<dbReference type="GO" id="GO:0000122">
    <property type="term" value="P:negative regulation of transcription by RNA polymerase II"/>
    <property type="evidence" value="ECO:0007669"/>
    <property type="project" value="TreeGrafter"/>
</dbReference>
<dbReference type="STRING" id="6832.A0A553NP62"/>
<protein>
    <recommendedName>
        <fullName evidence="5">HMG box domain-containing protein</fullName>
    </recommendedName>
</protein>
<keyword evidence="4" id="KW-1185">Reference proteome</keyword>
<dbReference type="GO" id="GO:0000978">
    <property type="term" value="F:RNA polymerase II cis-regulatory region sequence-specific DNA binding"/>
    <property type="evidence" value="ECO:0007669"/>
    <property type="project" value="TreeGrafter"/>
</dbReference>
<evidence type="ECO:0008006" key="5">
    <source>
        <dbReference type="Google" id="ProtNLM"/>
    </source>
</evidence>
<sequence>MFSGANMSGSKSQDHIKRPMNAFMVWSRALHMKEHPDYKYRPRRKPKPLIKKEAGKFNLPLHFFPPGFDPASAVFARSLFSPFSGLPSYEAMIKHLQTTTSDWDNSGMFQPFSSNVPSGRNLMHTNGLPSHSDLSAFMQMHQESLADNQSVGDSDESNTNDDSIPSLEKVDSLVHHPLTRTYLPTSSTTVLAHAKSASFHRDSPSHPDSTTSPPPSISKASPGSSSPTAVGPASQGRSLSSPSPEKTSTNQPLPLLDLSTLYTNCYMNPGLISTYIAAGLLPAVPPYAMGPHMGHMPSMSGSLLNSGSLNLGHVRRPIAQLPDPAANTTNCLIPNVIPTSSP</sequence>
<feature type="region of interest" description="Disordered" evidence="2">
    <location>
        <begin position="195"/>
        <end position="253"/>
    </location>
</feature>
<feature type="compositionally biased region" description="Low complexity" evidence="2">
    <location>
        <begin position="206"/>
        <end position="228"/>
    </location>
</feature>
<organism evidence="3 4">
    <name type="scientific">Tigriopus californicus</name>
    <name type="common">Marine copepod</name>
    <dbReference type="NCBI Taxonomy" id="6832"/>
    <lineage>
        <taxon>Eukaryota</taxon>
        <taxon>Metazoa</taxon>
        <taxon>Ecdysozoa</taxon>
        <taxon>Arthropoda</taxon>
        <taxon>Crustacea</taxon>
        <taxon>Multicrustacea</taxon>
        <taxon>Hexanauplia</taxon>
        <taxon>Copepoda</taxon>
        <taxon>Harpacticoida</taxon>
        <taxon>Harpacticidae</taxon>
        <taxon>Tigriopus</taxon>
    </lineage>
</organism>
<comment type="caution">
    <text evidence="3">The sequence shown here is derived from an EMBL/GenBank/DDBJ whole genome shotgun (WGS) entry which is preliminary data.</text>
</comment>
<gene>
    <name evidence="3" type="ORF">TCAL_09803</name>
</gene>
<dbReference type="AlphaFoldDB" id="A0A553NP62"/>
<dbReference type="InterPro" id="IPR036910">
    <property type="entry name" value="HMG_box_dom_sf"/>
</dbReference>
<dbReference type="PANTHER" id="PTHR10270:SF324">
    <property type="entry name" value="SOX DOMAIN-CONTAINING PROTEIN DICHAETE-RELATED"/>
    <property type="match status" value="1"/>
</dbReference>
<dbReference type="SUPFAM" id="SSF47095">
    <property type="entry name" value="HMG-box"/>
    <property type="match status" value="1"/>
</dbReference>
<dbReference type="GO" id="GO:0001228">
    <property type="term" value="F:DNA-binding transcription activator activity, RNA polymerase II-specific"/>
    <property type="evidence" value="ECO:0007669"/>
    <property type="project" value="TreeGrafter"/>
</dbReference>
<dbReference type="PANTHER" id="PTHR10270">
    <property type="entry name" value="SOX TRANSCRIPTION FACTOR"/>
    <property type="match status" value="1"/>
</dbReference>
<proteinExistence type="predicted"/>
<evidence type="ECO:0000313" key="3">
    <source>
        <dbReference type="EMBL" id="TRY67231.1"/>
    </source>
</evidence>
<name>A0A553NP62_TIGCA</name>
<dbReference type="GO" id="GO:0030182">
    <property type="term" value="P:neuron differentiation"/>
    <property type="evidence" value="ECO:0007669"/>
    <property type="project" value="TreeGrafter"/>
</dbReference>
<dbReference type="InterPro" id="IPR050140">
    <property type="entry name" value="SRY-related_HMG-box_TF-like"/>
</dbReference>
<accession>A0A553NP62</accession>
<keyword evidence="1" id="KW-0539">Nucleus</keyword>
<dbReference type="Proteomes" id="UP000318571">
    <property type="component" value="Chromosome 4"/>
</dbReference>
<evidence type="ECO:0000256" key="1">
    <source>
        <dbReference type="ARBA" id="ARBA00023242"/>
    </source>
</evidence>
<dbReference type="GO" id="GO:0007420">
    <property type="term" value="P:brain development"/>
    <property type="evidence" value="ECO:0007669"/>
    <property type="project" value="TreeGrafter"/>
</dbReference>
<dbReference type="EMBL" id="VCGU01000011">
    <property type="protein sequence ID" value="TRY67231.1"/>
    <property type="molecule type" value="Genomic_DNA"/>
</dbReference>
<evidence type="ECO:0000313" key="4">
    <source>
        <dbReference type="Proteomes" id="UP000318571"/>
    </source>
</evidence>
<feature type="region of interest" description="Disordered" evidence="2">
    <location>
        <begin position="145"/>
        <end position="171"/>
    </location>
</feature>
<reference evidence="3 4" key="1">
    <citation type="journal article" date="2018" name="Nat. Ecol. Evol.">
        <title>Genomic signatures of mitonuclear coevolution across populations of Tigriopus californicus.</title>
        <authorList>
            <person name="Barreto F.S."/>
            <person name="Watson E.T."/>
            <person name="Lima T.G."/>
            <person name="Willett C.S."/>
            <person name="Edmands S."/>
            <person name="Li W."/>
            <person name="Burton R.S."/>
        </authorList>
    </citation>
    <scope>NUCLEOTIDE SEQUENCE [LARGE SCALE GENOMIC DNA]</scope>
    <source>
        <strain evidence="3 4">San Diego</strain>
    </source>
</reference>
<dbReference type="GO" id="GO:0005634">
    <property type="term" value="C:nucleus"/>
    <property type="evidence" value="ECO:0007669"/>
    <property type="project" value="TreeGrafter"/>
</dbReference>
<feature type="compositionally biased region" description="Polar residues" evidence="2">
    <location>
        <begin position="235"/>
        <end position="252"/>
    </location>
</feature>
<evidence type="ECO:0000256" key="2">
    <source>
        <dbReference type="SAM" id="MobiDB-lite"/>
    </source>
</evidence>